<dbReference type="GO" id="GO:0016791">
    <property type="term" value="F:phosphatase activity"/>
    <property type="evidence" value="ECO:0007669"/>
    <property type="project" value="TreeGrafter"/>
</dbReference>
<gene>
    <name evidence="5" type="ORF">YM304_16840</name>
</gene>
<dbReference type="InterPro" id="IPR029033">
    <property type="entry name" value="His_PPase_superfam"/>
</dbReference>
<dbReference type="Pfam" id="PF00300">
    <property type="entry name" value="His_Phos_1"/>
    <property type="match status" value="1"/>
</dbReference>
<dbReference type="Proteomes" id="UP000011863">
    <property type="component" value="Chromosome"/>
</dbReference>
<dbReference type="PROSITE" id="PS00175">
    <property type="entry name" value="PG_MUTASE"/>
    <property type="match status" value="1"/>
</dbReference>
<dbReference type="PANTHER" id="PTHR48100:SF1">
    <property type="entry name" value="HISTIDINE PHOSPHATASE FAMILY PROTEIN-RELATED"/>
    <property type="match status" value="1"/>
</dbReference>
<dbReference type="InterPro" id="IPR050275">
    <property type="entry name" value="PGM_Phosphatase"/>
</dbReference>
<reference evidence="5 6" key="1">
    <citation type="journal article" date="2013" name="Int. J. Syst. Evol. Microbiol.">
        <title>Ilumatobacter nonamiense sp. nov. and Ilumatobacter coccineum sp. nov., isolated from seashore sand.</title>
        <authorList>
            <person name="Matsumoto A."/>
            <person name="Kasai H."/>
            <person name="Matsuo Y."/>
            <person name="Shizuri Y."/>
            <person name="Ichikawa N."/>
            <person name="Fujita N."/>
            <person name="Omura S."/>
            <person name="Takahashi Y."/>
        </authorList>
    </citation>
    <scope>NUCLEOTIDE SEQUENCE [LARGE SCALE GENOMIC DNA]</scope>
    <source>
        <strain evidence="6">NBRC 103263 / KCTC 29153 / YM16-304</strain>
    </source>
</reference>
<dbReference type="InterPro" id="IPR013078">
    <property type="entry name" value="His_Pase_superF_clade-1"/>
</dbReference>
<dbReference type="Gene3D" id="3.40.50.1240">
    <property type="entry name" value="Phosphoglycerate mutase-like"/>
    <property type="match status" value="1"/>
</dbReference>
<keyword evidence="1" id="KW-0324">Glycolysis</keyword>
<feature type="binding site" evidence="4">
    <location>
        <begin position="10"/>
        <end position="17"/>
    </location>
    <ligand>
        <name>substrate</name>
    </ligand>
</feature>
<feature type="active site" description="Tele-phosphohistidine intermediate" evidence="3">
    <location>
        <position position="11"/>
    </location>
</feature>
<evidence type="ECO:0000256" key="3">
    <source>
        <dbReference type="PIRSR" id="PIRSR613078-1"/>
    </source>
</evidence>
<protein>
    <submittedName>
        <fullName evidence="5">Phosphoglycerate mutase family protein</fullName>
    </submittedName>
</protein>
<dbReference type="OrthoDB" id="4697614at2"/>
<dbReference type="RefSeq" id="WP_015441245.1">
    <property type="nucleotide sequence ID" value="NC_020520.1"/>
</dbReference>
<accession>A0A6C7EBI4</accession>
<sequence>MTITRLLLVRHGESTWNAVRRWQGQADPPLTERGEQQALDAVAALRGLGSFSFVATSTLQRARRTGELLAAGVGVDIAAPIESLAERAAGEWEGLTRVEINERYPGFLDHDRRPPGYEDDDAVVHRAGAALTDLARRHAGQSMLVVSHGGVINALERDRGEPWVRLDNLEGRWFEYADDRLAPVGERVHLRAADPDDEPVDRSYA</sequence>
<feature type="binding site" evidence="4">
    <location>
        <position position="61"/>
    </location>
    <ligand>
        <name>substrate</name>
    </ligand>
</feature>
<dbReference type="GO" id="GO:0005737">
    <property type="term" value="C:cytoplasm"/>
    <property type="evidence" value="ECO:0007669"/>
    <property type="project" value="TreeGrafter"/>
</dbReference>
<organism evidence="5 6">
    <name type="scientific">Ilumatobacter coccineus (strain NBRC 103263 / KCTC 29153 / YM16-304)</name>
    <dbReference type="NCBI Taxonomy" id="1313172"/>
    <lineage>
        <taxon>Bacteria</taxon>
        <taxon>Bacillati</taxon>
        <taxon>Actinomycetota</taxon>
        <taxon>Acidimicrobiia</taxon>
        <taxon>Acidimicrobiales</taxon>
        <taxon>Ilumatobacteraceae</taxon>
        <taxon>Ilumatobacter</taxon>
    </lineage>
</organism>
<evidence type="ECO:0000256" key="4">
    <source>
        <dbReference type="PIRSR" id="PIRSR613078-2"/>
    </source>
</evidence>
<dbReference type="KEGG" id="aym:YM304_16840"/>
<dbReference type="CDD" id="cd07067">
    <property type="entry name" value="HP_PGM_like"/>
    <property type="match status" value="1"/>
</dbReference>
<keyword evidence="6" id="KW-1185">Reference proteome</keyword>
<feature type="active site" description="Proton donor/acceptor" evidence="3">
    <location>
        <position position="86"/>
    </location>
</feature>
<evidence type="ECO:0000256" key="1">
    <source>
        <dbReference type="ARBA" id="ARBA00023152"/>
    </source>
</evidence>
<dbReference type="InterPro" id="IPR001345">
    <property type="entry name" value="PG/BPGM_mutase_AS"/>
</dbReference>
<dbReference type="EMBL" id="AP012057">
    <property type="protein sequence ID" value="BAN01998.1"/>
    <property type="molecule type" value="Genomic_DNA"/>
</dbReference>
<dbReference type="SMART" id="SM00855">
    <property type="entry name" value="PGAM"/>
    <property type="match status" value="1"/>
</dbReference>
<dbReference type="PANTHER" id="PTHR48100">
    <property type="entry name" value="BROAD-SPECIFICITY PHOSPHATASE YOR283W-RELATED"/>
    <property type="match status" value="1"/>
</dbReference>
<proteinExistence type="predicted"/>
<name>A0A6C7EBI4_ILUCY</name>
<dbReference type="AlphaFoldDB" id="A0A6C7EBI4"/>
<dbReference type="SUPFAM" id="SSF53254">
    <property type="entry name" value="Phosphoglycerate mutase-like"/>
    <property type="match status" value="1"/>
</dbReference>
<keyword evidence="2" id="KW-0413">Isomerase</keyword>
<evidence type="ECO:0000313" key="6">
    <source>
        <dbReference type="Proteomes" id="UP000011863"/>
    </source>
</evidence>
<evidence type="ECO:0000313" key="5">
    <source>
        <dbReference type="EMBL" id="BAN01998.1"/>
    </source>
</evidence>
<evidence type="ECO:0000256" key="2">
    <source>
        <dbReference type="ARBA" id="ARBA00023235"/>
    </source>
</evidence>